<dbReference type="SUPFAM" id="SSF50370">
    <property type="entry name" value="Ricin B-like lectins"/>
    <property type="match status" value="2"/>
</dbReference>
<dbReference type="GeneID" id="87952147"/>
<evidence type="ECO:0000313" key="4">
    <source>
        <dbReference type="EMBL" id="WRT63113.1"/>
    </source>
</evidence>
<accession>A0ABZ1CMZ1</accession>
<evidence type="ECO:0000259" key="3">
    <source>
        <dbReference type="Pfam" id="PF00652"/>
    </source>
</evidence>
<sequence>MHFLALLPLLALPWVSASPVQHTKRYSGVKIQSYRNRKCLSPIGTAGDGMQVTTVACAQAKTWDINPGSGSVLLHENNKFALDAGTGRDNNEIVKLWTSYPTLFQQTWYLTGDKRIAITGGDQCLDEGDTGSQTWRCTTGNTNQIWFVVGGGDTSTPSSTPAAASSSVQPSATSSTASTPSQSSGGGGIFKDPSNTSRRIHPNNHNDLCVTAGNGVISVGSSVNIANCYATDNAVSKSQLWNIAAGSTANYIRSASDQNFCLDIGGNPGSGSHVYVSNCSSSANSGTKFSYMADKIQVDGKNLCLDLELNSGRTAGSPIDYQGDLQVWECFAGNTQQIFTLYPL</sequence>
<gene>
    <name evidence="4" type="ORF">IL334_000016</name>
</gene>
<evidence type="ECO:0000256" key="2">
    <source>
        <dbReference type="SAM" id="SignalP"/>
    </source>
</evidence>
<dbReference type="InterPro" id="IPR000772">
    <property type="entry name" value="Ricin_B_lectin"/>
</dbReference>
<organism evidence="4 5">
    <name type="scientific">Kwoniella shivajii</name>
    <dbReference type="NCBI Taxonomy" id="564305"/>
    <lineage>
        <taxon>Eukaryota</taxon>
        <taxon>Fungi</taxon>
        <taxon>Dikarya</taxon>
        <taxon>Basidiomycota</taxon>
        <taxon>Agaricomycotina</taxon>
        <taxon>Tremellomycetes</taxon>
        <taxon>Tremellales</taxon>
        <taxon>Cryptococcaceae</taxon>
        <taxon>Kwoniella</taxon>
    </lineage>
</organism>
<evidence type="ECO:0000256" key="1">
    <source>
        <dbReference type="SAM" id="MobiDB-lite"/>
    </source>
</evidence>
<dbReference type="PROSITE" id="PS50231">
    <property type="entry name" value="RICIN_B_LECTIN"/>
    <property type="match status" value="2"/>
</dbReference>
<reference evidence="4 5" key="1">
    <citation type="submission" date="2024-01" db="EMBL/GenBank/DDBJ databases">
        <title>Comparative genomics of Cryptococcus and Kwoniella reveals pathogenesis evolution and contrasting modes of karyotype evolution via chromosome fusion or intercentromeric recombination.</title>
        <authorList>
            <person name="Coelho M.A."/>
            <person name="David-Palma M."/>
            <person name="Shea T."/>
            <person name="Bowers K."/>
            <person name="McGinley-Smith S."/>
            <person name="Mohammad A.W."/>
            <person name="Gnirke A."/>
            <person name="Yurkov A.M."/>
            <person name="Nowrousian M."/>
            <person name="Sun S."/>
            <person name="Cuomo C.A."/>
            <person name="Heitman J."/>
        </authorList>
    </citation>
    <scope>NUCLEOTIDE SEQUENCE [LARGE SCALE GENOMIC DNA]</scope>
    <source>
        <strain evidence="4">CBS 11374</strain>
    </source>
</reference>
<evidence type="ECO:0000313" key="5">
    <source>
        <dbReference type="Proteomes" id="UP001329825"/>
    </source>
</evidence>
<feature type="domain" description="Ricin B lectin" evidence="3">
    <location>
        <begin position="201"/>
        <end position="338"/>
    </location>
</feature>
<dbReference type="Gene3D" id="2.80.10.50">
    <property type="match status" value="2"/>
</dbReference>
<dbReference type="InterPro" id="IPR035992">
    <property type="entry name" value="Ricin_B-like_lectins"/>
</dbReference>
<keyword evidence="5" id="KW-1185">Reference proteome</keyword>
<dbReference type="EMBL" id="CP141881">
    <property type="protein sequence ID" value="WRT63113.1"/>
    <property type="molecule type" value="Genomic_DNA"/>
</dbReference>
<feature type="compositionally biased region" description="Low complexity" evidence="1">
    <location>
        <begin position="154"/>
        <end position="183"/>
    </location>
</feature>
<dbReference type="RefSeq" id="XP_062787853.1">
    <property type="nucleotide sequence ID" value="XM_062931802.1"/>
</dbReference>
<protein>
    <recommendedName>
        <fullName evidence="3">Ricin B lectin domain-containing protein</fullName>
    </recommendedName>
</protein>
<feature type="chain" id="PRO_5046684741" description="Ricin B lectin domain-containing protein" evidence="2">
    <location>
        <begin position="18"/>
        <end position="344"/>
    </location>
</feature>
<feature type="signal peptide" evidence="2">
    <location>
        <begin position="1"/>
        <end position="17"/>
    </location>
</feature>
<keyword evidence="2" id="KW-0732">Signal</keyword>
<proteinExistence type="predicted"/>
<dbReference type="Pfam" id="PF00652">
    <property type="entry name" value="Ricin_B_lectin"/>
    <property type="match status" value="2"/>
</dbReference>
<dbReference type="Proteomes" id="UP001329825">
    <property type="component" value="Chromosome 1"/>
</dbReference>
<name>A0ABZ1CMZ1_9TREE</name>
<feature type="domain" description="Ricin B lectin" evidence="3">
    <location>
        <begin position="29"/>
        <end position="146"/>
    </location>
</feature>
<feature type="region of interest" description="Disordered" evidence="1">
    <location>
        <begin position="148"/>
        <end position="202"/>
    </location>
</feature>